<evidence type="ECO:0000313" key="3">
    <source>
        <dbReference type="Proteomes" id="UP000192448"/>
    </source>
</evidence>
<dbReference type="AlphaFoldDB" id="A0A1X0B8B4"/>
<dbReference type="Proteomes" id="UP000192448">
    <property type="component" value="Unassembled WGS sequence"/>
</dbReference>
<keyword evidence="3" id="KW-1185">Reference proteome</keyword>
<protein>
    <submittedName>
        <fullName evidence="2">Uncharacterized protein</fullName>
    </submittedName>
</protein>
<dbReference type="STRING" id="1927124.BST13_05730"/>
<dbReference type="EMBL" id="MVHF01000004">
    <property type="protein sequence ID" value="ORA38096.1"/>
    <property type="molecule type" value="Genomic_DNA"/>
</dbReference>
<organism evidence="2 3">
    <name type="scientific">Mycobacterium aquaticum</name>
    <dbReference type="NCBI Taxonomy" id="1927124"/>
    <lineage>
        <taxon>Bacteria</taxon>
        <taxon>Bacillati</taxon>
        <taxon>Actinomycetota</taxon>
        <taxon>Actinomycetes</taxon>
        <taxon>Mycobacteriales</taxon>
        <taxon>Mycobacteriaceae</taxon>
        <taxon>Mycobacterium</taxon>
    </lineage>
</organism>
<accession>A0A1X0B8B4</accession>
<sequence>MAVLELVGPDAAGVVRCAGCGDDVTEFVKAQMEFYEAIIQVGRRRRRAERWRQLQIGAVVLVVLLGLFPATRPVLLPLAAFGVGVWMVSGLWRLFTGRL</sequence>
<keyword evidence="1" id="KW-0472">Membrane</keyword>
<name>A0A1X0B8B4_9MYCO</name>
<feature type="transmembrane region" description="Helical" evidence="1">
    <location>
        <begin position="74"/>
        <end position="95"/>
    </location>
</feature>
<keyword evidence="1" id="KW-1133">Transmembrane helix</keyword>
<keyword evidence="1" id="KW-0812">Transmembrane</keyword>
<reference evidence="2 3" key="1">
    <citation type="submission" date="2017-02" db="EMBL/GenBank/DDBJ databases">
        <title>The new phylogeny of genus Mycobacterium.</title>
        <authorList>
            <person name="Tortoli E."/>
            <person name="Trovato A."/>
            <person name="Cirillo D.M."/>
        </authorList>
    </citation>
    <scope>NUCLEOTIDE SEQUENCE [LARGE SCALE GENOMIC DNA]</scope>
    <source>
        <strain evidence="2 3">RW6</strain>
    </source>
</reference>
<evidence type="ECO:0000256" key="1">
    <source>
        <dbReference type="SAM" id="Phobius"/>
    </source>
</evidence>
<gene>
    <name evidence="2" type="ORF">BST13_05730</name>
</gene>
<evidence type="ECO:0000313" key="2">
    <source>
        <dbReference type="EMBL" id="ORA38096.1"/>
    </source>
</evidence>
<feature type="transmembrane region" description="Helical" evidence="1">
    <location>
        <begin position="51"/>
        <end position="68"/>
    </location>
</feature>
<comment type="caution">
    <text evidence="2">The sequence shown here is derived from an EMBL/GenBank/DDBJ whole genome shotgun (WGS) entry which is preliminary data.</text>
</comment>
<proteinExistence type="predicted"/>